<dbReference type="PRINTS" id="PR00976">
    <property type="entry name" value="RIBOSOMALS21"/>
</dbReference>
<gene>
    <name evidence="5 7" type="primary">rpsU</name>
    <name evidence="7" type="ORF">OOZ35_12600</name>
</gene>
<dbReference type="NCBIfam" id="TIGR00030">
    <property type="entry name" value="S21p"/>
    <property type="match status" value="1"/>
</dbReference>
<comment type="caution">
    <text evidence="7">The sequence shown here is derived from an EMBL/GenBank/DDBJ whole genome shotgun (WGS) entry which is preliminary data.</text>
</comment>
<dbReference type="RefSeq" id="WP_106687847.1">
    <property type="nucleotide sequence ID" value="NZ_CAXQEU010000088.1"/>
</dbReference>
<organism evidence="7 8">
    <name type="scientific">Mesoflavibacter profundi</name>
    <dbReference type="NCBI Taxonomy" id="2708110"/>
    <lineage>
        <taxon>Bacteria</taxon>
        <taxon>Pseudomonadati</taxon>
        <taxon>Bacteroidota</taxon>
        <taxon>Flavobacteriia</taxon>
        <taxon>Flavobacteriales</taxon>
        <taxon>Flavobacteriaceae</taxon>
        <taxon>Mesoflavibacter</taxon>
    </lineage>
</organism>
<dbReference type="Gene3D" id="1.20.5.1150">
    <property type="entry name" value="Ribosomal protein S8"/>
    <property type="match status" value="1"/>
</dbReference>
<evidence type="ECO:0000313" key="8">
    <source>
        <dbReference type="Proteomes" id="UP001149142"/>
    </source>
</evidence>
<dbReference type="InterPro" id="IPR001911">
    <property type="entry name" value="Ribosomal_bS21"/>
</dbReference>
<evidence type="ECO:0000256" key="4">
    <source>
        <dbReference type="ARBA" id="ARBA00035135"/>
    </source>
</evidence>
<dbReference type="Pfam" id="PF01165">
    <property type="entry name" value="Ribosomal_S21"/>
    <property type="match status" value="1"/>
</dbReference>
<evidence type="ECO:0000313" key="7">
    <source>
        <dbReference type="EMBL" id="MDA0178335.1"/>
    </source>
</evidence>
<dbReference type="InterPro" id="IPR038380">
    <property type="entry name" value="Ribosomal_bS21_sf"/>
</dbReference>
<proteinExistence type="inferred from homology"/>
<evidence type="ECO:0000256" key="3">
    <source>
        <dbReference type="ARBA" id="ARBA00023274"/>
    </source>
</evidence>
<sequence>MLRIEIKEGENIERALKRYKRKHRNVKVMQNLRDKQYFTKPSVRRRKEVQKAEYIQSLRDAEDI</sequence>
<evidence type="ECO:0000256" key="5">
    <source>
        <dbReference type="HAMAP-Rule" id="MF_00358"/>
    </source>
</evidence>
<accession>A0ABT4S2P0</accession>
<evidence type="ECO:0000256" key="2">
    <source>
        <dbReference type="ARBA" id="ARBA00022980"/>
    </source>
</evidence>
<dbReference type="Proteomes" id="UP001149142">
    <property type="component" value="Unassembled WGS sequence"/>
</dbReference>
<keyword evidence="2 5" id="KW-0689">Ribosomal protein</keyword>
<evidence type="ECO:0000256" key="1">
    <source>
        <dbReference type="ARBA" id="ARBA00006640"/>
    </source>
</evidence>
<dbReference type="GO" id="GO:0005840">
    <property type="term" value="C:ribosome"/>
    <property type="evidence" value="ECO:0007669"/>
    <property type="project" value="UniProtKB-KW"/>
</dbReference>
<dbReference type="EMBL" id="JAPFGC010000002">
    <property type="protein sequence ID" value="MDA0178335.1"/>
    <property type="molecule type" value="Genomic_DNA"/>
</dbReference>
<reference evidence="7" key="1">
    <citation type="submission" date="2022-11" db="EMBL/GenBank/DDBJ databases">
        <title>Refractory cell wall polysaccharides provide important carbon source for microbial heterotrophs in the hadal ocean.</title>
        <authorList>
            <person name="Zhu X."/>
        </authorList>
    </citation>
    <scope>NUCLEOTIDE SEQUENCE</scope>
    <source>
        <strain evidence="7">MTRN7</strain>
    </source>
</reference>
<dbReference type="HAMAP" id="MF_00358">
    <property type="entry name" value="Ribosomal_bS21"/>
    <property type="match status" value="1"/>
</dbReference>
<keyword evidence="8" id="KW-1185">Reference proteome</keyword>
<name>A0ABT4S2P0_9FLAO</name>
<protein>
    <recommendedName>
        <fullName evidence="4 5">Small ribosomal subunit protein bS21</fullName>
    </recommendedName>
</protein>
<comment type="similarity">
    <text evidence="1 5 6">Belongs to the bacterial ribosomal protein bS21 family.</text>
</comment>
<evidence type="ECO:0000256" key="6">
    <source>
        <dbReference type="RuleBase" id="RU000667"/>
    </source>
</evidence>
<keyword evidence="3 5" id="KW-0687">Ribonucleoprotein</keyword>